<dbReference type="OrthoDB" id="74201at2759"/>
<evidence type="ECO:0000313" key="3">
    <source>
        <dbReference type="EMBL" id="TFY72930.1"/>
    </source>
</evidence>
<dbReference type="Proteomes" id="UP000298327">
    <property type="component" value="Unassembled WGS sequence"/>
</dbReference>
<feature type="compositionally biased region" description="Polar residues" evidence="2">
    <location>
        <begin position="72"/>
        <end position="88"/>
    </location>
</feature>
<sequence length="521" mass="56937">MSNIGFRDSSIVIIESGRTFIRAGLGLHDLIHAPSIEIPARVGIRPSPDLQNGLATPSTNKPQSRLGDNLDVQPSASTSRAASSVPQSQPIPAVRVTDYLVGKQLDEAIEAGQDLIISWPFAEGDIRDWIQVEALWKYVLFTSLQLRRVQFESPVLLCLYPGLSRDACERVAQIFFERFNVAAFSILERPMAQLYAANAISGVAVDINDTYTDVTPVYEGFPIHYARTSILLGTHDCERFLAHLFRSNTSVMSSLSPPDAPLQGAALDDTLRALARQVWQEGLVKVPSHGEGVREIEDEGVTDIAAVLVAGKEKAVIESGMKKRATAKASAAEQARAREIEALDLVTVQFRGKELTLGKERHRFCEPLFDPSLLAPIEGAEELQRRAKEGLLMPLHEAVGHAVGHAEVDIRQYIYGGLLVTGDITSHVKGIGPALQSRLSPYILSSPDQANEVQPRVVRLVKVAEYFAEYREKGDGLAAFLGSSIVAKITFHDPNGKNFVSKADYSERGPKAVLEMSPCLL</sequence>
<dbReference type="STRING" id="205917.A0A4Y9ZFG6"/>
<dbReference type="CDD" id="cd10208">
    <property type="entry name" value="ASKHA_NBD_ScArp9-like"/>
    <property type="match status" value="1"/>
</dbReference>
<comment type="similarity">
    <text evidence="1">Belongs to the actin family.</text>
</comment>
<dbReference type="Pfam" id="PF00022">
    <property type="entry name" value="Actin"/>
    <property type="match status" value="1"/>
</dbReference>
<dbReference type="EMBL" id="SEOQ01000002">
    <property type="protein sequence ID" value="TFY72930.1"/>
    <property type="molecule type" value="Genomic_DNA"/>
</dbReference>
<accession>A0A4Y9ZFG6</accession>
<evidence type="ECO:0000256" key="1">
    <source>
        <dbReference type="RuleBase" id="RU000487"/>
    </source>
</evidence>
<protein>
    <recommendedName>
        <fullName evidence="5">Actin-related protein 8</fullName>
    </recommendedName>
</protein>
<proteinExistence type="inferred from homology"/>
<feature type="compositionally biased region" description="Polar residues" evidence="2">
    <location>
        <begin position="49"/>
        <end position="63"/>
    </location>
</feature>
<feature type="region of interest" description="Disordered" evidence="2">
    <location>
        <begin position="47"/>
        <end position="88"/>
    </location>
</feature>
<keyword evidence="4" id="KW-1185">Reference proteome</keyword>
<organism evidence="3 4">
    <name type="scientific">Dentipellis fragilis</name>
    <dbReference type="NCBI Taxonomy" id="205917"/>
    <lineage>
        <taxon>Eukaryota</taxon>
        <taxon>Fungi</taxon>
        <taxon>Dikarya</taxon>
        <taxon>Basidiomycota</taxon>
        <taxon>Agaricomycotina</taxon>
        <taxon>Agaricomycetes</taxon>
        <taxon>Russulales</taxon>
        <taxon>Hericiaceae</taxon>
        <taxon>Dentipellis</taxon>
    </lineage>
</organism>
<dbReference type="InterPro" id="IPR043129">
    <property type="entry name" value="ATPase_NBD"/>
</dbReference>
<comment type="caution">
    <text evidence="3">The sequence shown here is derived from an EMBL/GenBank/DDBJ whole genome shotgun (WGS) entry which is preliminary data.</text>
</comment>
<dbReference type="Gene3D" id="3.30.420.40">
    <property type="match status" value="3"/>
</dbReference>
<dbReference type="SUPFAM" id="SSF53067">
    <property type="entry name" value="Actin-like ATPase domain"/>
    <property type="match status" value="2"/>
</dbReference>
<evidence type="ECO:0008006" key="5">
    <source>
        <dbReference type="Google" id="ProtNLM"/>
    </source>
</evidence>
<dbReference type="AlphaFoldDB" id="A0A4Y9ZFG6"/>
<name>A0A4Y9ZFG6_9AGAM</name>
<evidence type="ECO:0000313" key="4">
    <source>
        <dbReference type="Proteomes" id="UP000298327"/>
    </source>
</evidence>
<dbReference type="InterPro" id="IPR004000">
    <property type="entry name" value="Actin"/>
</dbReference>
<dbReference type="PANTHER" id="PTHR11937">
    <property type="entry name" value="ACTIN"/>
    <property type="match status" value="1"/>
</dbReference>
<dbReference type="SMART" id="SM00268">
    <property type="entry name" value="ACTIN"/>
    <property type="match status" value="1"/>
</dbReference>
<evidence type="ECO:0000256" key="2">
    <source>
        <dbReference type="SAM" id="MobiDB-lite"/>
    </source>
</evidence>
<reference evidence="3 4" key="1">
    <citation type="submission" date="2019-02" db="EMBL/GenBank/DDBJ databases">
        <title>Genome sequencing of the rare red list fungi Dentipellis fragilis.</title>
        <authorList>
            <person name="Buettner E."/>
            <person name="Kellner H."/>
        </authorList>
    </citation>
    <scope>NUCLEOTIDE SEQUENCE [LARGE SCALE GENOMIC DNA]</scope>
    <source>
        <strain evidence="3 4">DSM 105465</strain>
    </source>
</reference>
<gene>
    <name evidence="3" type="ORF">EVG20_g96</name>
</gene>